<gene>
    <name evidence="2" type="ORF">TNCT_401861</name>
</gene>
<evidence type="ECO:0000313" key="2">
    <source>
        <dbReference type="EMBL" id="GFR24533.1"/>
    </source>
</evidence>
<protein>
    <submittedName>
        <fullName evidence="2">Uncharacterized protein</fullName>
    </submittedName>
</protein>
<organism evidence="2 3">
    <name type="scientific">Trichonephila clavata</name>
    <name type="common">Joro spider</name>
    <name type="synonym">Nephila clavata</name>
    <dbReference type="NCBI Taxonomy" id="2740835"/>
    <lineage>
        <taxon>Eukaryota</taxon>
        <taxon>Metazoa</taxon>
        <taxon>Ecdysozoa</taxon>
        <taxon>Arthropoda</taxon>
        <taxon>Chelicerata</taxon>
        <taxon>Arachnida</taxon>
        <taxon>Araneae</taxon>
        <taxon>Araneomorphae</taxon>
        <taxon>Entelegynae</taxon>
        <taxon>Araneoidea</taxon>
        <taxon>Nephilidae</taxon>
        <taxon>Trichonephila</taxon>
    </lineage>
</organism>
<dbReference type="EMBL" id="BMAO01028418">
    <property type="protein sequence ID" value="GFR24533.1"/>
    <property type="molecule type" value="Genomic_DNA"/>
</dbReference>
<keyword evidence="3" id="KW-1185">Reference proteome</keyword>
<comment type="caution">
    <text evidence="2">The sequence shown here is derived from an EMBL/GenBank/DDBJ whole genome shotgun (WGS) entry which is preliminary data.</text>
</comment>
<proteinExistence type="predicted"/>
<name>A0A8X6JGR1_TRICU</name>
<evidence type="ECO:0000256" key="1">
    <source>
        <dbReference type="SAM" id="MobiDB-lite"/>
    </source>
</evidence>
<accession>A0A8X6JGR1</accession>
<feature type="compositionally biased region" description="Polar residues" evidence="1">
    <location>
        <begin position="228"/>
        <end position="247"/>
    </location>
</feature>
<reference evidence="2" key="1">
    <citation type="submission" date="2020-07" db="EMBL/GenBank/DDBJ databases">
        <title>Multicomponent nature underlies the extraordinary mechanical properties of spider dragline silk.</title>
        <authorList>
            <person name="Kono N."/>
            <person name="Nakamura H."/>
            <person name="Mori M."/>
            <person name="Yoshida Y."/>
            <person name="Ohtoshi R."/>
            <person name="Malay A.D."/>
            <person name="Moran D.A.P."/>
            <person name="Tomita M."/>
            <person name="Numata K."/>
            <person name="Arakawa K."/>
        </authorList>
    </citation>
    <scope>NUCLEOTIDE SEQUENCE</scope>
</reference>
<dbReference type="OrthoDB" id="8366719at2759"/>
<feature type="region of interest" description="Disordered" evidence="1">
    <location>
        <begin position="212"/>
        <end position="271"/>
    </location>
</feature>
<feature type="compositionally biased region" description="Basic and acidic residues" evidence="1">
    <location>
        <begin position="212"/>
        <end position="227"/>
    </location>
</feature>
<dbReference type="AlphaFoldDB" id="A0A8X6JGR1"/>
<sequence length="271" mass="31301">MEYVSPSFNSNYSMLFNYGVAICHKVYLTQEPRSINLLASWVLLFTTVCSTSKNSEVICKANNEVIENLNDLLSLHRLSHHLLAYYCHGNEASRESAAKSLHIDSLNKEYALQLLVQVIDVYSGYLEREFPPEKDFYERIFEVQMNFLKKMDSLYNEFYEKMGQHGEQFLKEDLEFHRQIYKTHSKFYKQSSKILQDGIEYRKAVLAKMNKNTDKEASESVKEEQDKPSCSASSQQQHMNQADNQPGPSRKLDEVEPTLHPYPSGSNISGP</sequence>
<dbReference type="Proteomes" id="UP000887116">
    <property type="component" value="Unassembled WGS sequence"/>
</dbReference>
<evidence type="ECO:0000313" key="3">
    <source>
        <dbReference type="Proteomes" id="UP000887116"/>
    </source>
</evidence>